<name>A0A8H2VLZ6_9HELO</name>
<feature type="compositionally biased region" description="Polar residues" evidence="1">
    <location>
        <begin position="313"/>
        <end position="333"/>
    </location>
</feature>
<dbReference type="GO" id="GO:0030036">
    <property type="term" value="P:actin cytoskeleton organization"/>
    <property type="evidence" value="ECO:0007669"/>
    <property type="project" value="InterPro"/>
</dbReference>
<feature type="domain" description="Formin GTPase-binding" evidence="2">
    <location>
        <begin position="367"/>
        <end position="641"/>
    </location>
</feature>
<dbReference type="AlphaFoldDB" id="A0A8H2VLZ6"/>
<feature type="region of interest" description="Disordered" evidence="1">
    <location>
        <begin position="31"/>
        <end position="378"/>
    </location>
</feature>
<feature type="compositionally biased region" description="Basic and acidic residues" evidence="1">
    <location>
        <begin position="432"/>
        <end position="444"/>
    </location>
</feature>
<evidence type="ECO:0000259" key="2">
    <source>
        <dbReference type="SMART" id="SM01140"/>
    </source>
</evidence>
<evidence type="ECO:0000313" key="4">
    <source>
        <dbReference type="Proteomes" id="UP000624404"/>
    </source>
</evidence>
<dbReference type="EMBL" id="CAJHIA010000002">
    <property type="protein sequence ID" value="CAD6439883.1"/>
    <property type="molecule type" value="Genomic_DNA"/>
</dbReference>
<dbReference type="GO" id="GO:0003779">
    <property type="term" value="F:actin binding"/>
    <property type="evidence" value="ECO:0007669"/>
    <property type="project" value="InterPro"/>
</dbReference>
<dbReference type="Gene3D" id="1.25.10.10">
    <property type="entry name" value="Leucine-rich Repeat Variant"/>
    <property type="match status" value="1"/>
</dbReference>
<feature type="region of interest" description="Disordered" evidence="1">
    <location>
        <begin position="415"/>
        <end position="491"/>
    </location>
</feature>
<feature type="compositionally biased region" description="Basic and acidic residues" evidence="1">
    <location>
        <begin position="160"/>
        <end position="177"/>
    </location>
</feature>
<dbReference type="InterPro" id="IPR016024">
    <property type="entry name" value="ARM-type_fold"/>
</dbReference>
<dbReference type="Proteomes" id="UP000624404">
    <property type="component" value="Unassembled WGS sequence"/>
</dbReference>
<dbReference type="SMART" id="SM01140">
    <property type="entry name" value="Drf_GBD"/>
    <property type="match status" value="1"/>
</dbReference>
<dbReference type="InterPro" id="IPR010473">
    <property type="entry name" value="GTPase-bd"/>
</dbReference>
<dbReference type="InterPro" id="IPR011989">
    <property type="entry name" value="ARM-like"/>
</dbReference>
<comment type="caution">
    <text evidence="3">The sequence shown here is derived from an EMBL/GenBank/DDBJ whole genome shotgun (WGS) entry which is preliminary data.</text>
</comment>
<feature type="compositionally biased region" description="Polar residues" evidence="1">
    <location>
        <begin position="226"/>
        <end position="267"/>
    </location>
</feature>
<feature type="compositionally biased region" description="Basic and acidic residues" evidence="1">
    <location>
        <begin position="269"/>
        <end position="309"/>
    </location>
</feature>
<evidence type="ECO:0000256" key="1">
    <source>
        <dbReference type="SAM" id="MobiDB-lite"/>
    </source>
</evidence>
<reference evidence="3" key="1">
    <citation type="submission" date="2020-10" db="EMBL/GenBank/DDBJ databases">
        <authorList>
            <person name="Kusch S."/>
        </authorList>
    </citation>
    <scope>NUCLEOTIDE SEQUENCE</scope>
    <source>
        <strain evidence="3">SwB9</strain>
    </source>
</reference>
<accession>A0A8H2VLZ6</accession>
<dbReference type="SUPFAM" id="SSF48371">
    <property type="entry name" value="ARM repeat"/>
    <property type="match status" value="1"/>
</dbReference>
<organism evidence="3 4">
    <name type="scientific">Sclerotinia trifoliorum</name>
    <dbReference type="NCBI Taxonomy" id="28548"/>
    <lineage>
        <taxon>Eukaryota</taxon>
        <taxon>Fungi</taxon>
        <taxon>Dikarya</taxon>
        <taxon>Ascomycota</taxon>
        <taxon>Pezizomycotina</taxon>
        <taxon>Leotiomycetes</taxon>
        <taxon>Helotiales</taxon>
        <taxon>Sclerotiniaceae</taxon>
        <taxon>Sclerotinia</taxon>
    </lineage>
</organism>
<feature type="compositionally biased region" description="Basic and acidic residues" evidence="1">
    <location>
        <begin position="369"/>
        <end position="378"/>
    </location>
</feature>
<proteinExistence type="predicted"/>
<gene>
    <name evidence="3" type="ORF">SCLTRI_LOCUS523</name>
</gene>
<dbReference type="GO" id="GO:0031267">
    <property type="term" value="F:small GTPase binding"/>
    <property type="evidence" value="ECO:0007669"/>
    <property type="project" value="InterPro"/>
</dbReference>
<protein>
    <submittedName>
        <fullName evidence="3">Dcb96c5c-92e4-4a33-b8e4-e98fed572294</fullName>
    </submittedName>
</protein>
<feature type="compositionally biased region" description="Polar residues" evidence="1">
    <location>
        <begin position="73"/>
        <end position="91"/>
    </location>
</feature>
<feature type="compositionally biased region" description="Basic and acidic residues" evidence="1">
    <location>
        <begin position="461"/>
        <end position="474"/>
    </location>
</feature>
<sequence length="884" mass="98970">MATSFPYPESIHSKRPKTASVLKAFIHKRNPSEGSALSPTTTSPNDVFVASPAFEDMPSPTDYTHHRALADIQRNQQTSSILAPYTTSQQEGLRPKTGIGGKGLHKKTLSAMSLKSLASPVKDYNKGTSIRDKSPTKPKKTKSSTSLVGLLTRPRSSKNLKLDVELAQRNSKDKENQTPELSSPAPEPTTRSPRPPIFSQFSSDMFTKQPLGGKFLEDQIDLYTPENYSPSKQRNFYNGPNTQPSLTNREGGSSRPHSTYLPSSFSIQDIHRKMSGENKNRRSTDIPRRQVSNEKKHSFDFRTSMDLRPRPSFQRSSTETSVASIKTSSSTRGSRVMAAVSNFTAKARGDSGGYTPAQTPTSANFGPDRPLHDRDIDAEFEAMLDRRNIPEHQRGKMRNLAKSMKKDFIKQDWAETAAAKSVRPASHGSDTSGEKGKKEEVPEVKKKKRPRSRTFTLSRSTSKERPGDKDKKSEGVVGNKKSTESLNSGSKSLTSAGAQVAQNLIAKAKGQTPDDFVAYLRKVQKPELVEVGRLHKLRLLLRNETVAWTDNFVRQGGMEEIVGLLHRTMEVEWREEHEDALLHEVLLCLKALSTTALALQHLSIIQKTLFPALIHMLFDEEKKGPAEFTTRNIVTSLLFTYLKSATLSERATRARFLLSYLRDPEPSESQRPVDFVLDMRRQRPYRVWCKEVTNVTKEVFWIFLHNLNVIPRPDSRHAPERLNDLPPDLPYMIKHFPQELPPVPAAPYVGGVEWDATNYLASHLDIVNGCIASLPTLEERNQVREELRVSGWEKCMGSTLRLCKEKFYGGVHAGLRCWVAAAIEDDWETKDVRCGPSTDNRSPVRKNFSPNKAAGALVESTPPKIDMKLSFAQNRADNGGDAWL</sequence>
<dbReference type="OrthoDB" id="2155261at2759"/>
<evidence type="ECO:0000313" key="3">
    <source>
        <dbReference type="EMBL" id="CAD6439883.1"/>
    </source>
</evidence>
<feature type="compositionally biased region" description="Polar residues" evidence="1">
    <location>
        <begin position="32"/>
        <end position="45"/>
    </location>
</feature>
<feature type="region of interest" description="Disordered" evidence="1">
    <location>
        <begin position="834"/>
        <end position="859"/>
    </location>
</feature>
<feature type="compositionally biased region" description="Basic and acidic residues" evidence="1">
    <location>
        <begin position="123"/>
        <end position="135"/>
    </location>
</feature>
<dbReference type="Pfam" id="PF06371">
    <property type="entry name" value="Drf_GBD"/>
    <property type="match status" value="1"/>
</dbReference>
<keyword evidence="4" id="KW-1185">Reference proteome</keyword>